<dbReference type="EMBL" id="FOIN01000002">
    <property type="protein sequence ID" value="SET13897.1"/>
    <property type="molecule type" value="Genomic_DNA"/>
</dbReference>
<evidence type="ECO:0000256" key="3">
    <source>
        <dbReference type="ARBA" id="ARBA00022679"/>
    </source>
</evidence>
<dbReference type="OrthoDB" id="9794400at2"/>
<reference evidence="7" key="1">
    <citation type="submission" date="2016-10" db="EMBL/GenBank/DDBJ databases">
        <authorList>
            <person name="Varghese N."/>
            <person name="Submissions S."/>
        </authorList>
    </citation>
    <scope>NUCLEOTIDE SEQUENCE [LARGE SCALE GENOMIC DNA]</scope>
    <source>
        <strain evidence="7">DSM 1551</strain>
    </source>
</reference>
<dbReference type="SUPFAM" id="SSF55315">
    <property type="entry name" value="L30e-like"/>
    <property type="match status" value="1"/>
</dbReference>
<dbReference type="InterPro" id="IPR004441">
    <property type="entry name" value="rRNA_MeTrfase_TrmH"/>
</dbReference>
<keyword evidence="4" id="KW-0472">Membrane</keyword>
<dbReference type="AlphaFoldDB" id="A0A1I0C358"/>
<dbReference type="Pfam" id="PF08032">
    <property type="entry name" value="SpoU_sub_bind"/>
    <property type="match status" value="1"/>
</dbReference>
<feature type="domain" description="RNA 2-O ribose methyltransferase substrate binding" evidence="5">
    <location>
        <begin position="4"/>
        <end position="76"/>
    </location>
</feature>
<keyword evidence="4" id="KW-0812">Transmembrane</keyword>
<dbReference type="Gene3D" id="3.40.1280.10">
    <property type="match status" value="1"/>
</dbReference>
<dbReference type="PANTHER" id="PTHR46429">
    <property type="entry name" value="23S RRNA (GUANOSINE-2'-O-)-METHYLTRANSFERASE RLMB"/>
    <property type="match status" value="1"/>
</dbReference>
<dbReference type="CDD" id="cd18103">
    <property type="entry name" value="SpoU-like_RlmB"/>
    <property type="match status" value="1"/>
</dbReference>
<protein>
    <submittedName>
        <fullName evidence="6">23S rRNA (Guanosine2251-2'-O)-methyltransferase</fullName>
    </submittedName>
</protein>
<keyword evidence="4" id="KW-1133">Transmembrane helix</keyword>
<feature type="transmembrane region" description="Helical" evidence="4">
    <location>
        <begin position="210"/>
        <end position="235"/>
    </location>
</feature>
<dbReference type="SUPFAM" id="SSF75217">
    <property type="entry name" value="alpha/beta knot"/>
    <property type="match status" value="1"/>
</dbReference>
<dbReference type="SMART" id="SM00967">
    <property type="entry name" value="SpoU_sub_bind"/>
    <property type="match status" value="1"/>
</dbReference>
<keyword evidence="3 6" id="KW-0808">Transferase</keyword>
<dbReference type="InterPro" id="IPR013123">
    <property type="entry name" value="SpoU_subst-bd"/>
</dbReference>
<sequence>MKQYIYGKNTILEALRGEKSVYTVYIQNNLKDNKIIELCKRKKVRFELVDKSEFIKKLGNVKHQGVMAEVKEYRYYSIDEILNSIPEGKTPLLLMLDGLEDPHNLGAILRTCDALGVDGVIIGKNRSVGLNGTVAKVSTGAIDYVKVAQVTNLTRTLEDLKKRSFWIVGCDLDQSQDYRQVDYNLPLVIVIGSEGFGISRLVKKSCDFNVVLPMVGHVTSLNASVATAVILYQVYNSRNPL</sequence>
<dbReference type="GO" id="GO:0003723">
    <property type="term" value="F:RNA binding"/>
    <property type="evidence" value="ECO:0007669"/>
    <property type="project" value="InterPro"/>
</dbReference>
<comment type="similarity">
    <text evidence="1">Belongs to the class IV-like SAM-binding methyltransferase superfamily. RNA methyltransferase TrmH family.</text>
</comment>
<keyword evidence="2 6" id="KW-0489">Methyltransferase</keyword>
<gene>
    <name evidence="6" type="ORF">SAMN04489758_10257</name>
</gene>
<dbReference type="Pfam" id="PF00588">
    <property type="entry name" value="SpoU_methylase"/>
    <property type="match status" value="1"/>
</dbReference>
<name>A0A1I0C358_9FIRM</name>
<organism evidence="6 7">
    <name type="scientific">Thomasclavelia cocleata</name>
    <dbReference type="NCBI Taxonomy" id="69824"/>
    <lineage>
        <taxon>Bacteria</taxon>
        <taxon>Bacillati</taxon>
        <taxon>Bacillota</taxon>
        <taxon>Erysipelotrichia</taxon>
        <taxon>Erysipelotrichales</taxon>
        <taxon>Coprobacillaceae</taxon>
        <taxon>Thomasclavelia</taxon>
    </lineage>
</organism>
<dbReference type="InterPro" id="IPR001537">
    <property type="entry name" value="SpoU_MeTrfase"/>
</dbReference>
<proteinExistence type="inferred from homology"/>
<evidence type="ECO:0000256" key="1">
    <source>
        <dbReference type="ARBA" id="ARBA00007228"/>
    </source>
</evidence>
<dbReference type="RefSeq" id="WP_092351833.1">
    <property type="nucleotide sequence ID" value="NZ_CAJTPY010000011.1"/>
</dbReference>
<evidence type="ECO:0000313" key="7">
    <source>
        <dbReference type="Proteomes" id="UP000198558"/>
    </source>
</evidence>
<dbReference type="Proteomes" id="UP000198558">
    <property type="component" value="Unassembled WGS sequence"/>
</dbReference>
<evidence type="ECO:0000313" key="6">
    <source>
        <dbReference type="EMBL" id="SET13897.1"/>
    </source>
</evidence>
<dbReference type="GO" id="GO:0008173">
    <property type="term" value="F:RNA methyltransferase activity"/>
    <property type="evidence" value="ECO:0007669"/>
    <property type="project" value="InterPro"/>
</dbReference>
<dbReference type="GO" id="GO:0006396">
    <property type="term" value="P:RNA processing"/>
    <property type="evidence" value="ECO:0007669"/>
    <property type="project" value="InterPro"/>
</dbReference>
<evidence type="ECO:0000256" key="2">
    <source>
        <dbReference type="ARBA" id="ARBA00022603"/>
    </source>
</evidence>
<dbReference type="InterPro" id="IPR029028">
    <property type="entry name" value="Alpha/beta_knot_MTases"/>
</dbReference>
<accession>A0A1I0C358</accession>
<dbReference type="NCBIfam" id="TIGR00186">
    <property type="entry name" value="rRNA_methyl_3"/>
    <property type="match status" value="1"/>
</dbReference>
<dbReference type="FunFam" id="3.40.1280.10:FF:000008">
    <property type="entry name" value="Group 3 RNA methyltransferase TrmH"/>
    <property type="match status" value="1"/>
</dbReference>
<evidence type="ECO:0000259" key="5">
    <source>
        <dbReference type="SMART" id="SM00967"/>
    </source>
</evidence>
<dbReference type="GO" id="GO:0032259">
    <property type="term" value="P:methylation"/>
    <property type="evidence" value="ECO:0007669"/>
    <property type="project" value="UniProtKB-KW"/>
</dbReference>
<dbReference type="PANTHER" id="PTHR46429:SF1">
    <property type="entry name" value="23S RRNA (GUANOSINE-2'-O-)-METHYLTRANSFERASE RLMB"/>
    <property type="match status" value="1"/>
</dbReference>
<dbReference type="GeneID" id="78287364"/>
<dbReference type="InterPro" id="IPR029064">
    <property type="entry name" value="Ribosomal_eL30-like_sf"/>
</dbReference>
<dbReference type="Gene3D" id="3.30.1330.30">
    <property type="match status" value="1"/>
</dbReference>
<dbReference type="GO" id="GO:0005829">
    <property type="term" value="C:cytosol"/>
    <property type="evidence" value="ECO:0007669"/>
    <property type="project" value="TreeGrafter"/>
</dbReference>
<keyword evidence="7" id="KW-1185">Reference proteome</keyword>
<dbReference type="InterPro" id="IPR029026">
    <property type="entry name" value="tRNA_m1G_MTases_N"/>
</dbReference>
<evidence type="ECO:0000256" key="4">
    <source>
        <dbReference type="SAM" id="Phobius"/>
    </source>
</evidence>